<reference evidence="8" key="1">
    <citation type="submission" date="2022-11" db="UniProtKB">
        <authorList>
            <consortium name="WormBaseParasite"/>
        </authorList>
    </citation>
    <scope>IDENTIFICATION</scope>
</reference>
<dbReference type="GO" id="GO:0016020">
    <property type="term" value="C:membrane"/>
    <property type="evidence" value="ECO:0007669"/>
    <property type="project" value="UniProtKB-SubCell"/>
</dbReference>
<sequence length="392" mass="44427">MSLSVDLNASLPSCNYNTDLYSKEQLAIRTFALVPIVIFGVVSNVINIAIFCQKQLRAMLVNWFLLAMSISDLLLLVCSFCMFSLPALAEMWNNVMVIEFSLSVMRWLYPFGTMVQTFNVYLTVLISINRYLGVCHPFRARTWVSKRAIGLSIWSALVFAVSFNATRFAEMRLIDCWSHVYSKVSTIMSPSPLLANRVYFVGYYVAAYSVVMFVIPFPVLIVATVLIITTLRAASVRRKKIAGGQSQRTLSQSEQNEISTTLMLLAVVGMFLSCNLFAFVNNVVDIFIQFDIIESPTFKRYFTTLIEVGNLMVAVNSAATIFIYVSFSSGYRTVFYKWFKCQKRLKPITQQQPEAENLLSNGRRKSLRCRRKMLGSTSWPSSKRASAANWQS</sequence>
<evidence type="ECO:0000259" key="6">
    <source>
        <dbReference type="PROSITE" id="PS50262"/>
    </source>
</evidence>
<dbReference type="PROSITE" id="PS50262">
    <property type="entry name" value="G_PROTEIN_RECEP_F1_2"/>
    <property type="match status" value="1"/>
</dbReference>
<proteinExistence type="predicted"/>
<feature type="transmembrane region" description="Helical" evidence="5">
    <location>
        <begin position="308"/>
        <end position="327"/>
    </location>
</feature>
<feature type="transmembrane region" description="Helical" evidence="5">
    <location>
        <begin position="63"/>
        <end position="87"/>
    </location>
</feature>
<feature type="transmembrane region" description="Helical" evidence="5">
    <location>
        <begin position="26"/>
        <end position="51"/>
    </location>
</feature>
<dbReference type="SUPFAM" id="SSF81321">
    <property type="entry name" value="Family A G protein-coupled receptor-like"/>
    <property type="match status" value="1"/>
</dbReference>
<feature type="transmembrane region" description="Helical" evidence="5">
    <location>
        <begin position="107"/>
        <end position="128"/>
    </location>
</feature>
<dbReference type="GO" id="GO:0008528">
    <property type="term" value="F:G protein-coupled peptide receptor activity"/>
    <property type="evidence" value="ECO:0007669"/>
    <property type="project" value="InterPro"/>
</dbReference>
<dbReference type="Proteomes" id="UP000887566">
    <property type="component" value="Unplaced"/>
</dbReference>
<feature type="transmembrane region" description="Helical" evidence="5">
    <location>
        <begin position="201"/>
        <end position="231"/>
    </location>
</feature>
<protein>
    <submittedName>
        <fullName evidence="8">G-protein coupled receptors family 1 profile domain-containing protein</fullName>
    </submittedName>
</protein>
<dbReference type="AlphaFoldDB" id="A0A914WLN1"/>
<dbReference type="PRINTS" id="PR00237">
    <property type="entry name" value="GPCRRHODOPSN"/>
</dbReference>
<feature type="domain" description="G-protein coupled receptors family 1 profile" evidence="6">
    <location>
        <begin position="43"/>
        <end position="324"/>
    </location>
</feature>
<keyword evidence="7" id="KW-1185">Reference proteome</keyword>
<evidence type="ECO:0000313" key="7">
    <source>
        <dbReference type="Proteomes" id="UP000887566"/>
    </source>
</evidence>
<dbReference type="InterPro" id="IPR019427">
    <property type="entry name" value="7TM_GPCR_serpentine_rcpt_Srw"/>
</dbReference>
<dbReference type="PANTHER" id="PTHR46641:SF7">
    <property type="entry name" value="G-PROTEIN COUPLED RECEPTORS FAMILY 1 PROFILE DOMAIN-CONTAINING PROTEIN"/>
    <property type="match status" value="1"/>
</dbReference>
<evidence type="ECO:0000256" key="5">
    <source>
        <dbReference type="SAM" id="Phobius"/>
    </source>
</evidence>
<evidence type="ECO:0000256" key="2">
    <source>
        <dbReference type="ARBA" id="ARBA00022692"/>
    </source>
</evidence>
<dbReference type="InterPro" id="IPR000276">
    <property type="entry name" value="GPCR_Rhodpsn"/>
</dbReference>
<dbReference type="WBParaSite" id="PSAMB.scaffold43size100268.g1214.t1">
    <property type="protein sequence ID" value="PSAMB.scaffold43size100268.g1214.t1"/>
    <property type="gene ID" value="PSAMB.scaffold43size100268.g1214"/>
</dbReference>
<accession>A0A914WLN1</accession>
<evidence type="ECO:0000256" key="3">
    <source>
        <dbReference type="ARBA" id="ARBA00022989"/>
    </source>
</evidence>
<dbReference type="InterPro" id="IPR052954">
    <property type="entry name" value="GPCR-Ligand_Int"/>
</dbReference>
<keyword evidence="4 5" id="KW-0472">Membrane</keyword>
<dbReference type="Gene3D" id="1.20.1070.10">
    <property type="entry name" value="Rhodopsin 7-helix transmembrane proteins"/>
    <property type="match status" value="1"/>
</dbReference>
<feature type="transmembrane region" description="Helical" evidence="5">
    <location>
        <begin position="148"/>
        <end position="165"/>
    </location>
</feature>
<organism evidence="7 8">
    <name type="scientific">Plectus sambesii</name>
    <dbReference type="NCBI Taxonomy" id="2011161"/>
    <lineage>
        <taxon>Eukaryota</taxon>
        <taxon>Metazoa</taxon>
        <taxon>Ecdysozoa</taxon>
        <taxon>Nematoda</taxon>
        <taxon>Chromadorea</taxon>
        <taxon>Plectida</taxon>
        <taxon>Plectina</taxon>
        <taxon>Plectoidea</taxon>
        <taxon>Plectidae</taxon>
        <taxon>Plectus</taxon>
    </lineage>
</organism>
<name>A0A914WLN1_9BILA</name>
<evidence type="ECO:0000313" key="8">
    <source>
        <dbReference type="WBParaSite" id="PSAMB.scaffold43size100268.g1214.t1"/>
    </source>
</evidence>
<dbReference type="CDD" id="cd14978">
    <property type="entry name" value="7tmA_FMRFamide_R-like"/>
    <property type="match status" value="1"/>
</dbReference>
<keyword evidence="2 5" id="KW-0812">Transmembrane</keyword>
<dbReference type="PANTHER" id="PTHR46641">
    <property type="entry name" value="FMRFAMIDE RECEPTOR-RELATED"/>
    <property type="match status" value="1"/>
</dbReference>
<evidence type="ECO:0000256" key="4">
    <source>
        <dbReference type="ARBA" id="ARBA00023136"/>
    </source>
</evidence>
<evidence type="ECO:0000256" key="1">
    <source>
        <dbReference type="ARBA" id="ARBA00004370"/>
    </source>
</evidence>
<dbReference type="Pfam" id="PF10324">
    <property type="entry name" value="7TM_GPCR_Srw"/>
    <property type="match status" value="1"/>
</dbReference>
<keyword evidence="3 5" id="KW-1133">Transmembrane helix</keyword>
<feature type="transmembrane region" description="Helical" evidence="5">
    <location>
        <begin position="262"/>
        <end position="288"/>
    </location>
</feature>
<comment type="subcellular location">
    <subcellularLocation>
        <location evidence="1">Membrane</location>
    </subcellularLocation>
</comment>
<dbReference type="InterPro" id="IPR017452">
    <property type="entry name" value="GPCR_Rhodpsn_7TM"/>
</dbReference>